<comment type="caution">
    <text evidence="2">The sequence shown here is derived from an EMBL/GenBank/DDBJ whole genome shotgun (WGS) entry which is preliminary data.</text>
</comment>
<evidence type="ECO:0000313" key="2">
    <source>
        <dbReference type="EMBL" id="KKO12080.1"/>
    </source>
</evidence>
<keyword evidence="1" id="KW-0472">Membrane</keyword>
<feature type="transmembrane region" description="Helical" evidence="1">
    <location>
        <begin position="47"/>
        <end position="67"/>
    </location>
</feature>
<reference evidence="2" key="1">
    <citation type="journal article" date="2015" name="Nature">
        <title>Complex archaea that bridge the gap between prokaryotes and eukaryotes.</title>
        <authorList>
            <person name="Spang A."/>
            <person name="Saw J.H."/>
            <person name="Jorgensen S.L."/>
            <person name="Zaremba-Niedzwiedzka K."/>
            <person name="Martijn J."/>
            <person name="Lind A.E."/>
            <person name="van Eijk R."/>
            <person name="Schleper C."/>
            <person name="Guy L."/>
            <person name="Ettema T.J."/>
        </authorList>
    </citation>
    <scope>NUCLEOTIDE SEQUENCE</scope>
</reference>
<name>A0A0F9W6V4_9ZZZZ</name>
<dbReference type="AlphaFoldDB" id="A0A0F9W6V4"/>
<sequence length="100" mass="11643">MTAPSEDAFSDVLRKIRTSRNRLMVCFLTFPVYVYAVGRLVGQGQDITWLMLAYMALYAGFGINMSVRRCPRCHEQFFVKKYFLNPFRRTCAHCGLPYTQ</sequence>
<organism evidence="2">
    <name type="scientific">marine sediment metagenome</name>
    <dbReference type="NCBI Taxonomy" id="412755"/>
    <lineage>
        <taxon>unclassified sequences</taxon>
        <taxon>metagenomes</taxon>
        <taxon>ecological metagenomes</taxon>
    </lineage>
</organism>
<dbReference type="EMBL" id="LAZR01000001">
    <property type="protein sequence ID" value="KKO12080.1"/>
    <property type="molecule type" value="Genomic_DNA"/>
</dbReference>
<accession>A0A0F9W6V4</accession>
<keyword evidence="1" id="KW-0812">Transmembrane</keyword>
<evidence type="ECO:0000256" key="1">
    <source>
        <dbReference type="SAM" id="Phobius"/>
    </source>
</evidence>
<proteinExistence type="predicted"/>
<feature type="transmembrane region" description="Helical" evidence="1">
    <location>
        <begin position="23"/>
        <end position="41"/>
    </location>
</feature>
<gene>
    <name evidence="2" type="ORF">LCGC14_0000880</name>
</gene>
<keyword evidence="1" id="KW-1133">Transmembrane helix</keyword>
<protein>
    <submittedName>
        <fullName evidence="2">Uncharacterized protein</fullName>
    </submittedName>
</protein>